<accession>A0A937D8U6</accession>
<proteinExistence type="predicted"/>
<sequence>MNEHRKTRRRHSAQFKQEVVGACREPGASVAGVALAFGVNANLVRQYLRGRGFKNSGVAMMAATPPQLGTAPRQFVALALPAQATASQGEANADIRVDVRRGALQVSVSWPQPAAAECVSWLRELLR</sequence>
<comment type="caution">
    <text evidence="1">The sequence shown here is derived from an EMBL/GenBank/DDBJ whole genome shotgun (WGS) entry which is preliminary data.</text>
</comment>
<dbReference type="InterPro" id="IPR010921">
    <property type="entry name" value="Trp_repressor/repl_initiator"/>
</dbReference>
<dbReference type="Proteomes" id="UP000613011">
    <property type="component" value="Unassembled WGS sequence"/>
</dbReference>
<dbReference type="SUPFAM" id="SSF48295">
    <property type="entry name" value="TrpR-like"/>
    <property type="match status" value="1"/>
</dbReference>
<organism evidence="1 2">
    <name type="scientific">Ramlibacter aurantiacus</name>
    <dbReference type="NCBI Taxonomy" id="2801330"/>
    <lineage>
        <taxon>Bacteria</taxon>
        <taxon>Pseudomonadati</taxon>
        <taxon>Pseudomonadota</taxon>
        <taxon>Betaproteobacteria</taxon>
        <taxon>Burkholderiales</taxon>
        <taxon>Comamonadaceae</taxon>
        <taxon>Ramlibacter</taxon>
    </lineage>
</organism>
<reference evidence="1" key="1">
    <citation type="submission" date="2021-01" db="EMBL/GenBank/DDBJ databases">
        <title>Ramlibacter sp. strain AW1 16S ribosomal RNA gene Genome sequencing and assembly.</title>
        <authorList>
            <person name="Kang M."/>
        </authorList>
    </citation>
    <scope>NUCLEOTIDE SEQUENCE</scope>
    <source>
        <strain evidence="1">AW1</strain>
    </source>
</reference>
<dbReference type="AlphaFoldDB" id="A0A937D8U6"/>
<dbReference type="GO" id="GO:0043565">
    <property type="term" value="F:sequence-specific DNA binding"/>
    <property type="evidence" value="ECO:0007669"/>
    <property type="project" value="InterPro"/>
</dbReference>
<evidence type="ECO:0000313" key="1">
    <source>
        <dbReference type="EMBL" id="MBL0423428.1"/>
    </source>
</evidence>
<dbReference type="EMBL" id="JAEQNA010000017">
    <property type="protein sequence ID" value="MBL0423428.1"/>
    <property type="molecule type" value="Genomic_DNA"/>
</dbReference>
<evidence type="ECO:0000313" key="2">
    <source>
        <dbReference type="Proteomes" id="UP000613011"/>
    </source>
</evidence>
<protein>
    <submittedName>
        <fullName evidence="1">Transposase</fullName>
    </submittedName>
</protein>
<dbReference type="RefSeq" id="WP_201686565.1">
    <property type="nucleotide sequence ID" value="NZ_JAEQNA010000017.1"/>
</dbReference>
<gene>
    <name evidence="1" type="ORF">JI739_24050</name>
</gene>
<keyword evidence="2" id="KW-1185">Reference proteome</keyword>
<name>A0A937D8U6_9BURK</name>